<sequence length="317" mass="32425">MIVTLTPNPSIDRAVLIDALRRGEVHRATSSRIDPGGKGVNVSRALAAQGGSTTAVLPSGGPEGHLLEELLDAAGVSYASVPVRGSVRMNISVLEPDGTTTKLNEPGPDLSPDEVEALVATTLERAEGAQWVVGCGSLPPGAPTDLYAVLVRRVRERGGRIAIDSSGAPFAAAVAARPHLIKPNHEELAELVEHDLPTLGHVRDAARELVTAGIDVVAVSLGGDGALLVTADECAHARATITAPQSTVGAGDCMLAGLLHGLSTGLAPADALMTGVTWGAAAVTLPGSRVPSPDDLDGIRAELTREPDLDRVIGVLT</sequence>
<keyword evidence="5 11" id="KW-0547">Nucleotide-binding</keyword>
<dbReference type="PANTHER" id="PTHR46566">
    <property type="entry name" value="1-PHOSPHOFRUCTOKINASE-RELATED"/>
    <property type="match status" value="1"/>
</dbReference>
<organism evidence="13 14">
    <name type="scientific">Terrabacter carboxydivorans</name>
    <dbReference type="NCBI Taxonomy" id="619730"/>
    <lineage>
        <taxon>Bacteria</taxon>
        <taxon>Bacillati</taxon>
        <taxon>Actinomycetota</taxon>
        <taxon>Actinomycetes</taxon>
        <taxon>Micrococcales</taxon>
        <taxon>Intrasporangiaceae</taxon>
        <taxon>Terrabacter</taxon>
    </lineage>
</organism>
<dbReference type="InterPro" id="IPR029056">
    <property type="entry name" value="Ribokinase-like"/>
</dbReference>
<evidence type="ECO:0000256" key="1">
    <source>
        <dbReference type="ARBA" id="ARBA00010688"/>
    </source>
</evidence>
<keyword evidence="7 11" id="KW-0067">ATP-binding</keyword>
<proteinExistence type="inferred from homology"/>
<keyword evidence="6 11" id="KW-0418">Kinase</keyword>
<dbReference type="InterPro" id="IPR002173">
    <property type="entry name" value="Carboh/pur_kinase_PfkB_CS"/>
</dbReference>
<evidence type="ECO:0000313" key="13">
    <source>
        <dbReference type="EMBL" id="GAA2471614.1"/>
    </source>
</evidence>
<comment type="caution">
    <text evidence="13">The sequence shown here is derived from an EMBL/GenBank/DDBJ whole genome shotgun (WGS) entry which is preliminary data.</text>
</comment>
<dbReference type="InterPro" id="IPR022463">
    <property type="entry name" value="1-PFruKinase"/>
</dbReference>
<evidence type="ECO:0000259" key="12">
    <source>
        <dbReference type="Pfam" id="PF00294"/>
    </source>
</evidence>
<accession>A0ABP5Y4X3</accession>
<evidence type="ECO:0000256" key="8">
    <source>
        <dbReference type="ARBA" id="ARBA00032802"/>
    </source>
</evidence>
<dbReference type="Gene3D" id="3.40.1190.20">
    <property type="match status" value="1"/>
</dbReference>
<gene>
    <name evidence="13" type="primary">pfkB</name>
    <name evidence="13" type="ORF">GCM10009858_06240</name>
</gene>
<dbReference type="EC" id="2.7.1.56" evidence="2 11"/>
<comment type="function">
    <text evidence="11">Catalyzes the ATP-dependent phosphorylation of fructose-l-phosphate to fructose-l,6-bisphosphate.</text>
</comment>
<protein>
    <recommendedName>
        <fullName evidence="3 11">1-phosphofructokinase</fullName>
        <shortName evidence="11">Fru1PK</shortName>
        <ecNumber evidence="2 11">2.7.1.56</ecNumber>
    </recommendedName>
    <alternativeName>
        <fullName evidence="8 11">Fructose 1-phosphate kinase</fullName>
    </alternativeName>
</protein>
<dbReference type="NCBIfam" id="TIGR03168">
    <property type="entry name" value="1-PFK"/>
    <property type="match status" value="1"/>
</dbReference>
<dbReference type="InterPro" id="IPR017583">
    <property type="entry name" value="Tagatose/fructose_Pkinase"/>
</dbReference>
<dbReference type="InterPro" id="IPR011611">
    <property type="entry name" value="PfkB_dom"/>
</dbReference>
<dbReference type="PANTHER" id="PTHR46566:SF5">
    <property type="entry name" value="1-PHOSPHOFRUCTOKINASE"/>
    <property type="match status" value="1"/>
</dbReference>
<evidence type="ECO:0000256" key="4">
    <source>
        <dbReference type="ARBA" id="ARBA00022679"/>
    </source>
</evidence>
<comment type="similarity">
    <text evidence="1 11">Belongs to the carbohydrate kinase PfkB family.</text>
</comment>
<dbReference type="SUPFAM" id="SSF53613">
    <property type="entry name" value="Ribokinase-like"/>
    <property type="match status" value="1"/>
</dbReference>
<feature type="domain" description="Carbohydrate kinase PfkB" evidence="12">
    <location>
        <begin position="19"/>
        <end position="294"/>
    </location>
</feature>
<evidence type="ECO:0000256" key="3">
    <source>
        <dbReference type="ARBA" id="ARBA00013596"/>
    </source>
</evidence>
<evidence type="ECO:0000256" key="6">
    <source>
        <dbReference type="ARBA" id="ARBA00022777"/>
    </source>
</evidence>
<name>A0ABP5Y4X3_9MICO</name>
<evidence type="ECO:0000256" key="5">
    <source>
        <dbReference type="ARBA" id="ARBA00022741"/>
    </source>
</evidence>
<dbReference type="CDD" id="cd01164">
    <property type="entry name" value="FruK_PfkB_like"/>
    <property type="match status" value="1"/>
</dbReference>
<dbReference type="RefSeq" id="WP_344252846.1">
    <property type="nucleotide sequence ID" value="NZ_BAAARE010000002.1"/>
</dbReference>
<evidence type="ECO:0000256" key="2">
    <source>
        <dbReference type="ARBA" id="ARBA00012131"/>
    </source>
</evidence>
<dbReference type="PROSITE" id="PS00584">
    <property type="entry name" value="PFKB_KINASES_2"/>
    <property type="match status" value="1"/>
</dbReference>
<evidence type="ECO:0000313" key="14">
    <source>
        <dbReference type="Proteomes" id="UP001500730"/>
    </source>
</evidence>
<dbReference type="NCBIfam" id="TIGR03828">
    <property type="entry name" value="pfkB"/>
    <property type="match status" value="1"/>
</dbReference>
<dbReference type="EMBL" id="BAAARE010000002">
    <property type="protein sequence ID" value="GAA2471614.1"/>
    <property type="molecule type" value="Genomic_DNA"/>
</dbReference>
<evidence type="ECO:0000256" key="10">
    <source>
        <dbReference type="PIRNR" id="PIRNR000535"/>
    </source>
</evidence>
<dbReference type="Proteomes" id="UP001500730">
    <property type="component" value="Unassembled WGS sequence"/>
</dbReference>
<keyword evidence="4 10" id="KW-0808">Transferase</keyword>
<dbReference type="PROSITE" id="PS00583">
    <property type="entry name" value="PFKB_KINASES_1"/>
    <property type="match status" value="1"/>
</dbReference>
<keyword evidence="14" id="KW-1185">Reference proteome</keyword>
<dbReference type="Pfam" id="PF00294">
    <property type="entry name" value="PfkB"/>
    <property type="match status" value="1"/>
</dbReference>
<dbReference type="PIRSF" id="PIRSF000535">
    <property type="entry name" value="1PFK/6PFK/LacC"/>
    <property type="match status" value="1"/>
</dbReference>
<evidence type="ECO:0000256" key="11">
    <source>
        <dbReference type="RuleBase" id="RU369061"/>
    </source>
</evidence>
<reference evidence="14" key="1">
    <citation type="journal article" date="2019" name="Int. J. Syst. Evol. Microbiol.">
        <title>The Global Catalogue of Microorganisms (GCM) 10K type strain sequencing project: providing services to taxonomists for standard genome sequencing and annotation.</title>
        <authorList>
            <consortium name="The Broad Institute Genomics Platform"/>
            <consortium name="The Broad Institute Genome Sequencing Center for Infectious Disease"/>
            <person name="Wu L."/>
            <person name="Ma J."/>
        </authorList>
    </citation>
    <scope>NUCLEOTIDE SEQUENCE [LARGE SCALE GENOMIC DNA]</scope>
    <source>
        <strain evidence="14">JCM 16259</strain>
    </source>
</reference>
<comment type="catalytic activity">
    <reaction evidence="9 11">
        <text>beta-D-fructose 1-phosphate + ATP = beta-D-fructose 1,6-bisphosphate + ADP + H(+)</text>
        <dbReference type="Rhea" id="RHEA:14213"/>
        <dbReference type="ChEBI" id="CHEBI:15378"/>
        <dbReference type="ChEBI" id="CHEBI:30616"/>
        <dbReference type="ChEBI" id="CHEBI:32966"/>
        <dbReference type="ChEBI" id="CHEBI:138881"/>
        <dbReference type="ChEBI" id="CHEBI:456216"/>
        <dbReference type="EC" id="2.7.1.56"/>
    </reaction>
</comment>
<evidence type="ECO:0000256" key="7">
    <source>
        <dbReference type="ARBA" id="ARBA00022840"/>
    </source>
</evidence>
<evidence type="ECO:0000256" key="9">
    <source>
        <dbReference type="ARBA" id="ARBA00047745"/>
    </source>
</evidence>